<feature type="domain" description="Histidine kinase" evidence="6">
    <location>
        <begin position="199"/>
        <end position="427"/>
    </location>
</feature>
<dbReference type="Gene3D" id="3.30.565.10">
    <property type="entry name" value="Histidine kinase-like ATPase, C-terminal domain"/>
    <property type="match status" value="1"/>
</dbReference>
<name>A0A1G5PC45_9PSED</name>
<evidence type="ECO:0000256" key="2">
    <source>
        <dbReference type="ARBA" id="ARBA00012438"/>
    </source>
</evidence>
<feature type="domain" description="PAS" evidence="8">
    <location>
        <begin position="58"/>
        <end position="131"/>
    </location>
</feature>
<dbReference type="SUPFAM" id="SSF52172">
    <property type="entry name" value="CheY-like"/>
    <property type="match status" value="1"/>
</dbReference>
<dbReference type="InterPro" id="IPR001789">
    <property type="entry name" value="Sig_transdc_resp-reg_receiver"/>
</dbReference>
<dbReference type="CDD" id="cd00082">
    <property type="entry name" value="HisKA"/>
    <property type="match status" value="1"/>
</dbReference>
<dbReference type="PROSITE" id="PS50109">
    <property type="entry name" value="HIS_KIN"/>
    <property type="match status" value="1"/>
</dbReference>
<feature type="modified residue" description="4-aspartylphosphate" evidence="4">
    <location>
        <position position="498"/>
    </location>
</feature>
<feature type="domain" description="Response regulatory" evidence="7">
    <location>
        <begin position="447"/>
        <end position="564"/>
    </location>
</feature>
<keyword evidence="3 4" id="KW-0597">Phosphoprotein</keyword>
<protein>
    <recommendedName>
        <fullName evidence="2">histidine kinase</fullName>
        <ecNumber evidence="2">2.7.13.3</ecNumber>
    </recommendedName>
</protein>
<dbReference type="SMART" id="SM00388">
    <property type="entry name" value="HisKA"/>
    <property type="match status" value="1"/>
</dbReference>
<dbReference type="Pfam" id="PF00512">
    <property type="entry name" value="HisKA"/>
    <property type="match status" value="1"/>
</dbReference>
<sequence length="571" mass="63766">MPDGLVRGADEVFSPLGCLRAKTPIFRLRKDPASVSRQPPSRKARVDNSATSDVSHEGKNIFFAAVETTRMPMLVTDPKQPDNPIIFANNAFTDMTGYQVDELLGRNCRFLQGPETDRSVVGQIREAVEQEREISVEIINYRKDGSTFWNALFVSPVYNDAGELTYYFASQLDVSRRRDAEDALRQAQKMEALGQLTGGIAHDFNNLLQVMMGYIDIIQRTAEKPSFDQERIVRSATHAKSAAERASTLTQQLLAFSRKQKLEGRVLNLNNLIRTSHELAERTLGDVEIRTQLDPELWNCRIDPTQAEVALLNILINARDALADCPQPSVGIETRNVEVRELANMSYDGLMPGRYVSLAITDNGHGMPASIRDRVMDPFFTTKEEGKGSGLGLSMVYGFAKQSGGTVRIYSEEDVGTTLRLYFPVDDSHVTQQQAEQRSERRSGTERILVVEDRPDVAELAKLVLEDYGYTAQIAFNASEALRLLREDEQPFDLVFTDLIMPGGMNGVMLAREVKRLHPAMKILLTTGYAENSLERTDIGGSEFDVISKPYIPNDLARKIRRVLDGPNGIA</sequence>
<dbReference type="PANTHER" id="PTHR43065">
    <property type="entry name" value="SENSOR HISTIDINE KINASE"/>
    <property type="match status" value="1"/>
</dbReference>
<evidence type="ECO:0000313" key="10">
    <source>
        <dbReference type="EMBL" id="SCZ47116.1"/>
    </source>
</evidence>
<dbReference type="GO" id="GO:0000155">
    <property type="term" value="F:phosphorelay sensor kinase activity"/>
    <property type="evidence" value="ECO:0007669"/>
    <property type="project" value="InterPro"/>
</dbReference>
<dbReference type="SMART" id="SM00086">
    <property type="entry name" value="PAC"/>
    <property type="match status" value="1"/>
</dbReference>
<dbReference type="InterPro" id="IPR000014">
    <property type="entry name" value="PAS"/>
</dbReference>
<reference evidence="11" key="1">
    <citation type="submission" date="2016-10" db="EMBL/GenBank/DDBJ databases">
        <authorList>
            <person name="de Groot N.N."/>
        </authorList>
    </citation>
    <scope>NUCLEOTIDE SEQUENCE [LARGE SCALE GENOMIC DNA]</scope>
    <source>
        <strain evidence="11">DSM 15758</strain>
    </source>
</reference>
<evidence type="ECO:0000256" key="3">
    <source>
        <dbReference type="ARBA" id="ARBA00022553"/>
    </source>
</evidence>
<dbReference type="Gene3D" id="1.10.287.130">
    <property type="match status" value="1"/>
</dbReference>
<evidence type="ECO:0000259" key="7">
    <source>
        <dbReference type="PROSITE" id="PS50110"/>
    </source>
</evidence>
<gene>
    <name evidence="10" type="ORF">SAMN05216279_11243</name>
</gene>
<dbReference type="InterPro" id="IPR001610">
    <property type="entry name" value="PAC"/>
</dbReference>
<accession>A0A1G5PC45</accession>
<evidence type="ECO:0000313" key="11">
    <source>
        <dbReference type="Proteomes" id="UP000183046"/>
    </source>
</evidence>
<dbReference type="InterPro" id="IPR011006">
    <property type="entry name" value="CheY-like_superfamily"/>
</dbReference>
<dbReference type="NCBIfam" id="NF010076">
    <property type="entry name" value="PRK13557.1"/>
    <property type="match status" value="1"/>
</dbReference>
<dbReference type="Gene3D" id="3.30.450.20">
    <property type="entry name" value="PAS domain"/>
    <property type="match status" value="1"/>
</dbReference>
<dbReference type="eggNOG" id="COG4191">
    <property type="taxonomic scope" value="Bacteria"/>
</dbReference>
<dbReference type="PROSITE" id="PS50112">
    <property type="entry name" value="PAS"/>
    <property type="match status" value="1"/>
</dbReference>
<dbReference type="EMBL" id="FMWB01000012">
    <property type="protein sequence ID" value="SCZ47116.1"/>
    <property type="molecule type" value="Genomic_DNA"/>
</dbReference>
<dbReference type="SMART" id="SM00448">
    <property type="entry name" value="REC"/>
    <property type="match status" value="1"/>
</dbReference>
<dbReference type="eggNOG" id="COG0784">
    <property type="taxonomic scope" value="Bacteria"/>
</dbReference>
<evidence type="ECO:0000256" key="1">
    <source>
        <dbReference type="ARBA" id="ARBA00000085"/>
    </source>
</evidence>
<evidence type="ECO:0000259" key="9">
    <source>
        <dbReference type="PROSITE" id="PS50113"/>
    </source>
</evidence>
<evidence type="ECO:0000256" key="4">
    <source>
        <dbReference type="PROSITE-ProRule" id="PRU00169"/>
    </source>
</evidence>
<dbReference type="Proteomes" id="UP000183046">
    <property type="component" value="Unassembled WGS sequence"/>
</dbReference>
<proteinExistence type="predicted"/>
<dbReference type="InterPro" id="IPR036890">
    <property type="entry name" value="HATPase_C_sf"/>
</dbReference>
<dbReference type="InterPro" id="IPR036097">
    <property type="entry name" value="HisK_dim/P_sf"/>
</dbReference>
<dbReference type="SUPFAM" id="SSF55785">
    <property type="entry name" value="PYP-like sensor domain (PAS domain)"/>
    <property type="match status" value="1"/>
</dbReference>
<dbReference type="SMART" id="SM00387">
    <property type="entry name" value="HATPase_c"/>
    <property type="match status" value="1"/>
</dbReference>
<dbReference type="InterPro" id="IPR003594">
    <property type="entry name" value="HATPase_dom"/>
</dbReference>
<dbReference type="EC" id="2.7.13.3" evidence="2"/>
<dbReference type="STRING" id="237610.BJP27_22930"/>
<dbReference type="InterPro" id="IPR035965">
    <property type="entry name" value="PAS-like_dom_sf"/>
</dbReference>
<dbReference type="Pfam" id="PF02518">
    <property type="entry name" value="HATPase_c"/>
    <property type="match status" value="1"/>
</dbReference>
<dbReference type="NCBIfam" id="TIGR00229">
    <property type="entry name" value="sensory_box"/>
    <property type="match status" value="1"/>
</dbReference>
<dbReference type="InterPro" id="IPR003661">
    <property type="entry name" value="HisK_dim/P_dom"/>
</dbReference>
<dbReference type="SUPFAM" id="SSF47384">
    <property type="entry name" value="Homodimeric domain of signal transducing histidine kinase"/>
    <property type="match status" value="1"/>
</dbReference>
<feature type="region of interest" description="Disordered" evidence="5">
    <location>
        <begin position="30"/>
        <end position="53"/>
    </location>
</feature>
<dbReference type="Gene3D" id="3.40.50.2300">
    <property type="match status" value="1"/>
</dbReference>
<dbReference type="AlphaFoldDB" id="A0A1G5PC45"/>
<dbReference type="CDD" id="cd00130">
    <property type="entry name" value="PAS"/>
    <property type="match status" value="1"/>
</dbReference>
<dbReference type="InterPro" id="IPR005467">
    <property type="entry name" value="His_kinase_dom"/>
</dbReference>
<dbReference type="PANTHER" id="PTHR43065:SF42">
    <property type="entry name" value="TWO-COMPONENT SENSOR PPRA"/>
    <property type="match status" value="1"/>
</dbReference>
<dbReference type="SUPFAM" id="SSF55874">
    <property type="entry name" value="ATPase domain of HSP90 chaperone/DNA topoisomerase II/histidine kinase"/>
    <property type="match status" value="1"/>
</dbReference>
<dbReference type="InterPro" id="IPR004358">
    <property type="entry name" value="Sig_transdc_His_kin-like_C"/>
</dbReference>
<organism evidence="10 11">
    <name type="scientific">Pseudomonas oryzihabitans</name>
    <dbReference type="NCBI Taxonomy" id="47885"/>
    <lineage>
        <taxon>Bacteria</taxon>
        <taxon>Pseudomonadati</taxon>
        <taxon>Pseudomonadota</taxon>
        <taxon>Gammaproteobacteria</taxon>
        <taxon>Pseudomonadales</taxon>
        <taxon>Pseudomonadaceae</taxon>
        <taxon>Pseudomonas</taxon>
    </lineage>
</organism>
<evidence type="ECO:0000259" key="8">
    <source>
        <dbReference type="PROSITE" id="PS50112"/>
    </source>
</evidence>
<feature type="domain" description="PAC" evidence="9">
    <location>
        <begin position="132"/>
        <end position="186"/>
    </location>
</feature>
<dbReference type="SMART" id="SM00091">
    <property type="entry name" value="PAS"/>
    <property type="match status" value="1"/>
</dbReference>
<dbReference type="CDD" id="cd18161">
    <property type="entry name" value="REC_hyHK_blue-like"/>
    <property type="match status" value="1"/>
</dbReference>
<dbReference type="PRINTS" id="PR00344">
    <property type="entry name" value="BCTRLSENSOR"/>
</dbReference>
<dbReference type="Pfam" id="PF00072">
    <property type="entry name" value="Response_reg"/>
    <property type="match status" value="1"/>
</dbReference>
<comment type="catalytic activity">
    <reaction evidence="1">
        <text>ATP + protein L-histidine = ADP + protein N-phospho-L-histidine.</text>
        <dbReference type="EC" id="2.7.13.3"/>
    </reaction>
</comment>
<dbReference type="PROSITE" id="PS50113">
    <property type="entry name" value="PAC"/>
    <property type="match status" value="1"/>
</dbReference>
<comment type="caution">
    <text evidence="10">The sequence shown here is derived from an EMBL/GenBank/DDBJ whole genome shotgun (WGS) entry which is preliminary data.</text>
</comment>
<evidence type="ECO:0000256" key="5">
    <source>
        <dbReference type="SAM" id="MobiDB-lite"/>
    </source>
</evidence>
<evidence type="ECO:0000259" key="6">
    <source>
        <dbReference type="PROSITE" id="PS50109"/>
    </source>
</evidence>
<dbReference type="Pfam" id="PF13426">
    <property type="entry name" value="PAS_9"/>
    <property type="match status" value="1"/>
</dbReference>
<dbReference type="PROSITE" id="PS50110">
    <property type="entry name" value="RESPONSE_REGULATORY"/>
    <property type="match status" value="1"/>
</dbReference>
<dbReference type="InterPro" id="IPR000700">
    <property type="entry name" value="PAS-assoc_C"/>
</dbReference>